<dbReference type="SUPFAM" id="SSF55729">
    <property type="entry name" value="Acyl-CoA N-acyltransferases (Nat)"/>
    <property type="match status" value="1"/>
</dbReference>
<dbReference type="Gene3D" id="3.40.630.30">
    <property type="match status" value="1"/>
</dbReference>
<dbReference type="STRING" id="560819.SAMN05428998_101135"/>
<reference evidence="2 3" key="1">
    <citation type="submission" date="2017-04" db="EMBL/GenBank/DDBJ databases">
        <authorList>
            <person name="Afonso C.L."/>
            <person name="Miller P.J."/>
            <person name="Scott M.A."/>
            <person name="Spackman E."/>
            <person name="Goraichik I."/>
            <person name="Dimitrov K.M."/>
            <person name="Suarez D.L."/>
            <person name="Swayne D.E."/>
        </authorList>
    </citation>
    <scope>NUCLEOTIDE SEQUENCE [LARGE SCALE GENOMIC DNA]</scope>
    <source>
        <strain evidence="2 3">USBA 355</strain>
    </source>
</reference>
<proteinExistence type="predicted"/>
<keyword evidence="3" id="KW-1185">Reference proteome</keyword>
<keyword evidence="2" id="KW-0808">Transferase</keyword>
<dbReference type="RefSeq" id="WP_089229519.1">
    <property type="nucleotide sequence ID" value="NZ_FWZX01000001.1"/>
</dbReference>
<dbReference type="GO" id="GO:0016747">
    <property type="term" value="F:acyltransferase activity, transferring groups other than amino-acyl groups"/>
    <property type="evidence" value="ECO:0007669"/>
    <property type="project" value="InterPro"/>
</dbReference>
<dbReference type="InterPro" id="IPR000182">
    <property type="entry name" value="GNAT_dom"/>
</dbReference>
<dbReference type="InterPro" id="IPR016181">
    <property type="entry name" value="Acyl_CoA_acyltransferase"/>
</dbReference>
<evidence type="ECO:0000259" key="1">
    <source>
        <dbReference type="PROSITE" id="PS51186"/>
    </source>
</evidence>
<accession>A0A1Y6B7T0</accession>
<protein>
    <submittedName>
        <fullName evidence="2">Putative acetyltransferase</fullName>
    </submittedName>
</protein>
<dbReference type="CDD" id="cd04301">
    <property type="entry name" value="NAT_SF"/>
    <property type="match status" value="1"/>
</dbReference>
<name>A0A1Y6B7T0_9PROT</name>
<dbReference type="PANTHER" id="PTHR43617:SF2">
    <property type="entry name" value="UPF0039 PROTEIN SLL0451"/>
    <property type="match status" value="1"/>
</dbReference>
<dbReference type="Proteomes" id="UP000192917">
    <property type="component" value="Unassembled WGS sequence"/>
</dbReference>
<dbReference type="AlphaFoldDB" id="A0A1Y6B7T0"/>
<gene>
    <name evidence="2" type="ORF">SAMN05428998_101135</name>
</gene>
<dbReference type="PANTHER" id="PTHR43617">
    <property type="entry name" value="L-AMINO ACID N-ACETYLTRANSFERASE"/>
    <property type="match status" value="1"/>
</dbReference>
<feature type="domain" description="N-acetyltransferase" evidence="1">
    <location>
        <begin position="9"/>
        <end position="152"/>
    </location>
</feature>
<dbReference type="InterPro" id="IPR050276">
    <property type="entry name" value="MshD_Acetyltransferase"/>
</dbReference>
<dbReference type="PROSITE" id="PS51186">
    <property type="entry name" value="GNAT"/>
    <property type="match status" value="1"/>
</dbReference>
<dbReference type="EMBL" id="FWZX01000001">
    <property type="protein sequence ID" value="SME88748.1"/>
    <property type="molecule type" value="Genomic_DNA"/>
</dbReference>
<dbReference type="Pfam" id="PF13508">
    <property type="entry name" value="Acetyltransf_7"/>
    <property type="match status" value="1"/>
</dbReference>
<evidence type="ECO:0000313" key="2">
    <source>
        <dbReference type="EMBL" id="SME88748.1"/>
    </source>
</evidence>
<organism evidence="2 3">
    <name type="scientific">Tistlia consotensis USBA 355</name>
    <dbReference type="NCBI Taxonomy" id="560819"/>
    <lineage>
        <taxon>Bacteria</taxon>
        <taxon>Pseudomonadati</taxon>
        <taxon>Pseudomonadota</taxon>
        <taxon>Alphaproteobacteria</taxon>
        <taxon>Rhodospirillales</taxon>
        <taxon>Rhodovibrionaceae</taxon>
        <taxon>Tistlia</taxon>
    </lineage>
</organism>
<sequence length="179" mass="18585">MEHTPTAGVRVREERRGDAAVVDALIAEAFRGHPYSRGQEPAVMAALRDGGGATLSLVAEEAGAVVGQVAFSAVTLDGRATGWQCLGPLAVRPDRQRLGIGSALIREGLERLRAAGAAGCLLVGDPAYYERFGFRGFPDLTAPGVPARNLLALRFGEALPAGSVGFDPAFSAGEDRPSS</sequence>
<evidence type="ECO:0000313" key="3">
    <source>
        <dbReference type="Proteomes" id="UP000192917"/>
    </source>
</evidence>